<dbReference type="PANTHER" id="PTHR19446">
    <property type="entry name" value="REVERSE TRANSCRIPTASES"/>
    <property type="match status" value="1"/>
</dbReference>
<dbReference type="Proteomes" id="UP001338582">
    <property type="component" value="Chromosome 1"/>
</dbReference>
<dbReference type="GeneID" id="88172308"/>
<gene>
    <name evidence="3" type="ORF">PUMCH_001242</name>
</gene>
<feature type="domain" description="Reverse transcriptase" evidence="2">
    <location>
        <begin position="355"/>
        <end position="613"/>
    </location>
</feature>
<evidence type="ECO:0000313" key="3">
    <source>
        <dbReference type="EMBL" id="WPK23988.1"/>
    </source>
</evidence>
<dbReference type="RefSeq" id="XP_062876372.1">
    <property type="nucleotide sequence ID" value="XM_063020302.1"/>
</dbReference>
<dbReference type="Gene3D" id="3.60.10.10">
    <property type="entry name" value="Endonuclease/exonuclease/phosphatase"/>
    <property type="match status" value="1"/>
</dbReference>
<name>A0AAX4H6B2_9ASCO</name>
<sequence length="984" mass="111834">MVGGGEGQLAAVATRLPVVDADPLRGAALEWVAAAVVDVGLPAGQVLVVLLYAPCSSHGHRQLAVLRAMFAAIEEYASSHDNMKMVLGGDFNNVQNDHLDVKCKKESRKVKGPSGAMAECREEVARAINQYQLVDVMRLLYLLLVHGTNRLAHRSRRLDRVYVTPWWAGRIYRYRERADVSIVSTHVTVEVTMVLDPSSMLEVGKPRFIAPPCNYQMPRMPASAEWDTVVANAQARAKRNRSRSSSSGRVFTELRDGEIVETTTKGMLHMATRHCLKCSWPGIPQEFGKTMPWPQRSCLSVGQMEMLLAPFTKKELWNALKGAPPRSAPGEDGLLYQYWKATWLLHGDALTTVANELRQGRVPLLMTKTLFVLQPKKGKGREKQVSGYRPVALINTSLKIICRAINERLHLVADVVVMDAQRGFMRGRHMNGSIAQFRQIMEYMGETGVAMVDFADAFGSVSHQYLDEQLAQWCPLELRISIMAILMTLRAAVWLNNTEGEVFRVRRGTLQGNPFLPFLFAMALDPFLRLLTERLSGVMVKQPGYPYWYTQVVVSAFADDLVVYVKLQKEIDELLLCLRQFTWASRCEVNASKSRVYTLKEELEDCVYLGFSWTPLDWASEQRKLLGVALRFARRSPTQFAQRLNAFVFLRVYFRDYHTPMTVAEIDLFKAAVARKFPGVSARVVFLPIRNGGLGCVDMLWQLMGGRAMYVHHVITRYADGQWELEMTRRRLQWMLFQCCVGSEERRQFELHNGRARVQVPAWWSFLRGGHFKIDGTLFLWKTCDMAKYMLPTETVYLEAWFKLTNPTAHDGEWMLMGDDGRLNYHGEIWYDTRLFHSVTKQHVVESVVSRTVQGMGQKPSQKFWKEVAKRAAAGAPLDYVHLFHVGGDVGVVAAFGKCLLCGGDDKTHAHVFVACTVAREVWRACELYGEPRVDRIIGVATKGLDRYLYVMRMLLRWRSENAGASVKPMVRYYLMKYRHAVWA</sequence>
<dbReference type="CDD" id="cd01650">
    <property type="entry name" value="RT_nLTR_like"/>
    <property type="match status" value="1"/>
</dbReference>
<dbReference type="EMBL" id="CP138894">
    <property type="protein sequence ID" value="WPK23988.1"/>
    <property type="molecule type" value="Genomic_DNA"/>
</dbReference>
<feature type="domain" description="CRIB" evidence="1">
    <location>
        <begin position="874"/>
        <end position="887"/>
    </location>
</feature>
<proteinExistence type="predicted"/>
<dbReference type="KEGG" id="asau:88172308"/>
<dbReference type="InterPro" id="IPR036691">
    <property type="entry name" value="Endo/exonu/phosph_ase_sf"/>
</dbReference>
<keyword evidence="4" id="KW-1185">Reference proteome</keyword>
<dbReference type="InterPro" id="IPR043502">
    <property type="entry name" value="DNA/RNA_pol_sf"/>
</dbReference>
<dbReference type="PROSITE" id="PS50108">
    <property type="entry name" value="CRIB"/>
    <property type="match status" value="1"/>
</dbReference>
<evidence type="ECO:0000259" key="1">
    <source>
        <dbReference type="PROSITE" id="PS50108"/>
    </source>
</evidence>
<accession>A0AAX4H6B2</accession>
<evidence type="ECO:0000313" key="4">
    <source>
        <dbReference type="Proteomes" id="UP001338582"/>
    </source>
</evidence>
<dbReference type="Pfam" id="PF00078">
    <property type="entry name" value="RVT_1"/>
    <property type="match status" value="1"/>
</dbReference>
<dbReference type="InterPro" id="IPR000477">
    <property type="entry name" value="RT_dom"/>
</dbReference>
<reference evidence="3 4" key="1">
    <citation type="submission" date="2023-10" db="EMBL/GenBank/DDBJ databases">
        <title>Draft Genome Sequence of Candida saopaulonensis from a very Premature Infant with Sepsis.</title>
        <authorList>
            <person name="Ning Y."/>
            <person name="Dai R."/>
            <person name="Xiao M."/>
            <person name="Xu Y."/>
            <person name="Yan Q."/>
            <person name="Zhang L."/>
        </authorList>
    </citation>
    <scope>NUCLEOTIDE SEQUENCE [LARGE SCALE GENOMIC DNA]</scope>
    <source>
        <strain evidence="3 4">19XY460</strain>
    </source>
</reference>
<dbReference type="SUPFAM" id="SSF56219">
    <property type="entry name" value="DNase I-like"/>
    <property type="match status" value="1"/>
</dbReference>
<organism evidence="3 4">
    <name type="scientific">Australozyma saopauloensis</name>
    <dbReference type="NCBI Taxonomy" id="291208"/>
    <lineage>
        <taxon>Eukaryota</taxon>
        <taxon>Fungi</taxon>
        <taxon>Dikarya</taxon>
        <taxon>Ascomycota</taxon>
        <taxon>Saccharomycotina</taxon>
        <taxon>Pichiomycetes</taxon>
        <taxon>Metschnikowiaceae</taxon>
        <taxon>Australozyma</taxon>
    </lineage>
</organism>
<evidence type="ECO:0008006" key="5">
    <source>
        <dbReference type="Google" id="ProtNLM"/>
    </source>
</evidence>
<dbReference type="PROSITE" id="PS50878">
    <property type="entry name" value="RT_POL"/>
    <property type="match status" value="1"/>
</dbReference>
<dbReference type="InterPro" id="IPR000095">
    <property type="entry name" value="CRIB_dom"/>
</dbReference>
<dbReference type="SUPFAM" id="SSF56672">
    <property type="entry name" value="DNA/RNA polymerases"/>
    <property type="match status" value="1"/>
</dbReference>
<protein>
    <recommendedName>
        <fullName evidence="5">Reverse transcriptase domain-containing protein</fullName>
    </recommendedName>
</protein>
<evidence type="ECO:0000259" key="2">
    <source>
        <dbReference type="PROSITE" id="PS50878"/>
    </source>
</evidence>
<dbReference type="AlphaFoldDB" id="A0AAX4H6B2"/>